<dbReference type="EMBL" id="AP014809">
    <property type="protein sequence ID" value="BAU92755.1"/>
    <property type="molecule type" value="Genomic_DNA"/>
</dbReference>
<protein>
    <submittedName>
        <fullName evidence="2">Uncharacterized protein</fullName>
    </submittedName>
</protein>
<evidence type="ECO:0000313" key="3">
    <source>
        <dbReference type="Proteomes" id="UP000218288"/>
    </source>
</evidence>
<proteinExistence type="predicted"/>
<name>A0A160PIQ2_9HYPH</name>
<gene>
    <name evidence="2" type="ORF">MPPM_4150</name>
</gene>
<evidence type="ECO:0000313" key="2">
    <source>
        <dbReference type="EMBL" id="BAU92755.1"/>
    </source>
</evidence>
<sequence length="156" mass="15823">MSLDRQIMRLTAVVILAIIAYVAPSAVQAHDGHAHHGRHQSTTQANAAPPVATRPITLPSRIVGGPAETRLALDGQSPAAEPLSSLQADDAGGRCCPVGCRGSCCGTMVCCPSGVAAGAASLSRPLSGNVVLIPHDVDARSGVDPEALPEPPRTLA</sequence>
<reference evidence="2 3" key="1">
    <citation type="journal article" date="2016" name="Genome Announc.">
        <title>Complete Genome Sequence of Methylobacterium populi P-1M, Isolated from Pink-Pigmented Household Biofilm.</title>
        <authorList>
            <person name="Morohoshi T."/>
            <person name="Ikeda T."/>
        </authorList>
    </citation>
    <scope>NUCLEOTIDE SEQUENCE [LARGE SCALE GENOMIC DNA]</scope>
    <source>
        <strain evidence="2 3">P-1M</strain>
    </source>
</reference>
<dbReference type="AlphaFoldDB" id="A0A160PIQ2"/>
<feature type="region of interest" description="Disordered" evidence="1">
    <location>
        <begin position="30"/>
        <end position="51"/>
    </location>
</feature>
<evidence type="ECO:0000256" key="1">
    <source>
        <dbReference type="SAM" id="MobiDB-lite"/>
    </source>
</evidence>
<accession>A0A160PIQ2</accession>
<dbReference type="RefSeq" id="WP_096486614.1">
    <property type="nucleotide sequence ID" value="NZ_AP014809.1"/>
</dbReference>
<dbReference type="Proteomes" id="UP000218288">
    <property type="component" value="Chromosome"/>
</dbReference>
<dbReference type="OrthoDB" id="8006144at2"/>
<organism evidence="2 3">
    <name type="scientific">Methylorubrum populi</name>
    <dbReference type="NCBI Taxonomy" id="223967"/>
    <lineage>
        <taxon>Bacteria</taxon>
        <taxon>Pseudomonadati</taxon>
        <taxon>Pseudomonadota</taxon>
        <taxon>Alphaproteobacteria</taxon>
        <taxon>Hyphomicrobiales</taxon>
        <taxon>Methylobacteriaceae</taxon>
        <taxon>Methylorubrum</taxon>
    </lineage>
</organism>